<gene>
    <name evidence="1" type="ORF">F0M16_16380</name>
</gene>
<sequence length="119" mass="13781">MEKFKVRKETKFVFAVQVGVETFFLKAQAIQDPYSGMSSHGNFIPVRIEDYKFELVKEDKCTFFNNVSEFVKMIIEDRQLKSRFDSLLATNGLSVKDVALQEIYGEEVSIHTNALRYLV</sequence>
<organism evidence="1 2">
    <name type="scientific">Vibrio cholerae</name>
    <dbReference type="NCBI Taxonomy" id="666"/>
    <lineage>
        <taxon>Bacteria</taxon>
        <taxon>Pseudomonadati</taxon>
        <taxon>Pseudomonadota</taxon>
        <taxon>Gammaproteobacteria</taxon>
        <taxon>Vibrionales</taxon>
        <taxon>Vibrionaceae</taxon>
        <taxon>Vibrio</taxon>
    </lineage>
</organism>
<comment type="caution">
    <text evidence="1">The sequence shown here is derived from an EMBL/GenBank/DDBJ whole genome shotgun (WGS) entry which is preliminary data.</text>
</comment>
<dbReference type="EMBL" id="VUAA01000019">
    <property type="protein sequence ID" value="KAA1253652.1"/>
    <property type="molecule type" value="Genomic_DNA"/>
</dbReference>
<accession>A0A5B1C0P8</accession>
<name>A0A5B1C0P8_VIBCL</name>
<evidence type="ECO:0000313" key="1">
    <source>
        <dbReference type="EMBL" id="KAA1253652.1"/>
    </source>
</evidence>
<dbReference type="AlphaFoldDB" id="A0A5B1C0P8"/>
<evidence type="ECO:0000313" key="2">
    <source>
        <dbReference type="Proteomes" id="UP000323225"/>
    </source>
</evidence>
<proteinExistence type="predicted"/>
<protein>
    <submittedName>
        <fullName evidence="1">Uncharacterized protein</fullName>
    </submittedName>
</protein>
<dbReference type="Proteomes" id="UP000323225">
    <property type="component" value="Unassembled WGS sequence"/>
</dbReference>
<reference evidence="1 2" key="1">
    <citation type="submission" date="2019-09" db="EMBL/GenBank/DDBJ databases">
        <authorList>
            <person name="Kritzky A."/>
            <person name="Schelkanova E.Y."/>
            <person name="Alkhova Z.V."/>
            <person name="Smirnova N.I."/>
        </authorList>
    </citation>
    <scope>NUCLEOTIDE SEQUENCE [LARGE SCALE GENOMIC DNA]</scope>
    <source>
        <strain evidence="1 2">M1526</strain>
    </source>
</reference>